<evidence type="ECO:0000313" key="1">
    <source>
        <dbReference type="EMBL" id="MCW3169666.1"/>
    </source>
</evidence>
<evidence type="ECO:0008006" key="3">
    <source>
        <dbReference type="Google" id="ProtNLM"/>
    </source>
</evidence>
<dbReference type="EMBL" id="JAPDHW010000009">
    <property type="protein sequence ID" value="MCW3169666.1"/>
    <property type="molecule type" value="Genomic_DNA"/>
</dbReference>
<accession>A0ABT3I0T4</accession>
<gene>
    <name evidence="1" type="ORF">OMO38_14160</name>
</gene>
<evidence type="ECO:0000313" key="2">
    <source>
        <dbReference type="Proteomes" id="UP001163731"/>
    </source>
</evidence>
<dbReference type="RefSeq" id="WP_264750846.1">
    <property type="nucleotide sequence ID" value="NZ_JAPDHW010000009.1"/>
</dbReference>
<proteinExistence type="predicted"/>
<sequence>MKRIFSSLIIIIMISVGFSLQSCQNEKKTEQKNLTETEIHKTEDSIKSAAEEKYGKSFQYTITIEEIDSLQFNAVKKKTVPKKKTPVKITDITVAKKMLKGIVEFDEKIPEYPLVTNINFRNGKNNKGKLYYESEECIFKAYFPEEDILLCEGGHTSDVSFNLKNGNETEQTGNPDILVFSPKEHFRLNGHFGGQECSSYFIQRKINNEFIKVIQLDEEFEKLTKHWLCTVGESFWSDENTLYLTETEFVEDGLKSRFFKVKILAK</sequence>
<reference evidence="1" key="1">
    <citation type="submission" date="2022-10" db="EMBL/GenBank/DDBJ databases">
        <title>Chryseobacterium babae sp. nov. isolated from the gut of the beetle Oryctes rhinoceros, and Chryseobacterium kimseyorum sp. nov., isolated from a stick insect rearing cage.</title>
        <authorList>
            <person name="Shelomi M."/>
            <person name="Han C.-J."/>
            <person name="Chen W.-M."/>
            <person name="Chen H.-K."/>
            <person name="Liaw S.-J."/>
            <person name="Muhle E."/>
            <person name="Clermont D."/>
        </authorList>
    </citation>
    <scope>NUCLEOTIDE SEQUENCE</scope>
    <source>
        <strain evidence="1">09-1422</strain>
    </source>
</reference>
<dbReference type="PROSITE" id="PS51257">
    <property type="entry name" value="PROKAR_LIPOPROTEIN"/>
    <property type="match status" value="1"/>
</dbReference>
<name>A0ABT3I0T4_9FLAO</name>
<dbReference type="Proteomes" id="UP001163731">
    <property type="component" value="Unassembled WGS sequence"/>
</dbReference>
<protein>
    <recommendedName>
        <fullName evidence="3">Lipoprotein</fullName>
    </recommendedName>
</protein>
<organism evidence="1 2">
    <name type="scientific">Chryseobacterium kimseyorum</name>
    <dbReference type="NCBI Taxonomy" id="2984028"/>
    <lineage>
        <taxon>Bacteria</taxon>
        <taxon>Pseudomonadati</taxon>
        <taxon>Bacteroidota</taxon>
        <taxon>Flavobacteriia</taxon>
        <taxon>Flavobacteriales</taxon>
        <taxon>Weeksellaceae</taxon>
        <taxon>Chryseobacterium group</taxon>
        <taxon>Chryseobacterium</taxon>
    </lineage>
</organism>
<keyword evidence="2" id="KW-1185">Reference proteome</keyword>
<comment type="caution">
    <text evidence="1">The sequence shown here is derived from an EMBL/GenBank/DDBJ whole genome shotgun (WGS) entry which is preliminary data.</text>
</comment>